<protein>
    <submittedName>
        <fullName evidence="1">Uncharacterized protein</fullName>
    </submittedName>
</protein>
<comment type="caution">
    <text evidence="1">The sequence shown here is derived from an EMBL/GenBank/DDBJ whole genome shotgun (WGS) entry which is preliminary data.</text>
</comment>
<dbReference type="EMBL" id="NKCI01000007">
    <property type="protein sequence ID" value="RSL71127.1"/>
    <property type="molecule type" value="Genomic_DNA"/>
</dbReference>
<gene>
    <name evidence="1" type="ORF">CEP54_001426</name>
</gene>
<sequence>MSGTFFERFQNSFWETLQSSAKSVQLRELGLQEGFGQAILGTVNNRDIRAAILSGLLLTFRHILDKGPNWNANDLMGLRPLSSTWPSQGCVGVYPRLYTHQDTDHQNLHDFAIYIGHARKFQKHNQSYLVAVRNGTESHYQVARKSLEEYRYVFPSSKFLLEVTNGVKYNINFPSYDFRGCNVTSPLFEQQRDHVALKTNIVPFKGRTKNVYRIAIRFHLSDARDDGRRMQARLYYNNRNGTQIFWPVISH</sequence>
<keyword evidence="2" id="KW-1185">Reference proteome</keyword>
<organism evidence="1 2">
    <name type="scientific">Fusarium duplospermum</name>
    <dbReference type="NCBI Taxonomy" id="1325734"/>
    <lineage>
        <taxon>Eukaryota</taxon>
        <taxon>Fungi</taxon>
        <taxon>Dikarya</taxon>
        <taxon>Ascomycota</taxon>
        <taxon>Pezizomycotina</taxon>
        <taxon>Sordariomycetes</taxon>
        <taxon>Hypocreomycetidae</taxon>
        <taxon>Hypocreales</taxon>
        <taxon>Nectriaceae</taxon>
        <taxon>Fusarium</taxon>
        <taxon>Fusarium solani species complex</taxon>
    </lineage>
</organism>
<dbReference type="Proteomes" id="UP000288168">
    <property type="component" value="Unassembled WGS sequence"/>
</dbReference>
<evidence type="ECO:0000313" key="2">
    <source>
        <dbReference type="Proteomes" id="UP000288168"/>
    </source>
</evidence>
<evidence type="ECO:0000313" key="1">
    <source>
        <dbReference type="EMBL" id="RSL71127.1"/>
    </source>
</evidence>
<name>A0A428R0N3_9HYPO</name>
<accession>A0A428R0N3</accession>
<proteinExistence type="predicted"/>
<dbReference type="AlphaFoldDB" id="A0A428R0N3"/>
<reference evidence="1 2" key="1">
    <citation type="submission" date="2017-06" db="EMBL/GenBank/DDBJ databases">
        <title>Comparative genomic analysis of Ambrosia Fusariam Clade fungi.</title>
        <authorList>
            <person name="Stajich J.E."/>
            <person name="Carrillo J."/>
            <person name="Kijimoto T."/>
            <person name="Eskalen A."/>
            <person name="O'Donnell K."/>
            <person name="Kasson M."/>
        </authorList>
    </citation>
    <scope>NUCLEOTIDE SEQUENCE [LARGE SCALE GENOMIC DNA]</scope>
    <source>
        <strain evidence="1 2">NRRL62584</strain>
    </source>
</reference>